<protein>
    <submittedName>
        <fullName evidence="1">Uncharacterized protein</fullName>
    </submittedName>
</protein>
<reference evidence="1 2" key="1">
    <citation type="submission" date="2019-07" db="EMBL/GenBank/DDBJ databases">
        <title>Whole genome shotgun sequence of Halobacillus faecis NBRC 103569.</title>
        <authorList>
            <person name="Hosoyama A."/>
            <person name="Uohara A."/>
            <person name="Ohji S."/>
            <person name="Ichikawa N."/>
        </authorList>
    </citation>
    <scope>NUCLEOTIDE SEQUENCE [LARGE SCALE GENOMIC DNA]</scope>
    <source>
        <strain evidence="1 2">NBRC 103569</strain>
    </source>
</reference>
<evidence type="ECO:0000313" key="2">
    <source>
        <dbReference type="Proteomes" id="UP000321886"/>
    </source>
</evidence>
<dbReference type="Proteomes" id="UP000321886">
    <property type="component" value="Unassembled WGS sequence"/>
</dbReference>
<gene>
    <name evidence="1" type="ORF">HFA01_06700</name>
</gene>
<name>A0A511WQ68_9BACI</name>
<dbReference type="OrthoDB" id="9932217at2"/>
<dbReference type="RefSeq" id="WP_146813141.1">
    <property type="nucleotide sequence ID" value="NZ_BJYD01000004.1"/>
</dbReference>
<keyword evidence="2" id="KW-1185">Reference proteome</keyword>
<evidence type="ECO:0000313" key="1">
    <source>
        <dbReference type="EMBL" id="GEN52408.1"/>
    </source>
</evidence>
<proteinExistence type="predicted"/>
<sequence>MHYTEKILIHQLAQKYNLDKEMIHKLINESKNNSYQDIKESKRVANIESLIHFYISKETEGV</sequence>
<organism evidence="1 2">
    <name type="scientific">Halobacillus faecis</name>
    <dbReference type="NCBI Taxonomy" id="360184"/>
    <lineage>
        <taxon>Bacteria</taxon>
        <taxon>Bacillati</taxon>
        <taxon>Bacillota</taxon>
        <taxon>Bacilli</taxon>
        <taxon>Bacillales</taxon>
        <taxon>Bacillaceae</taxon>
        <taxon>Halobacillus</taxon>
    </lineage>
</organism>
<dbReference type="AlphaFoldDB" id="A0A511WQ68"/>
<dbReference type="EMBL" id="BJYD01000004">
    <property type="protein sequence ID" value="GEN52408.1"/>
    <property type="molecule type" value="Genomic_DNA"/>
</dbReference>
<accession>A0A511WQ68</accession>
<comment type="caution">
    <text evidence="1">The sequence shown here is derived from an EMBL/GenBank/DDBJ whole genome shotgun (WGS) entry which is preliminary data.</text>
</comment>